<organism evidence="2">
    <name type="scientific">Hadogenes troglodytes</name>
    <dbReference type="NCBI Taxonomy" id="1577150"/>
    <lineage>
        <taxon>Eukaryota</taxon>
        <taxon>Metazoa</taxon>
        <taxon>Ecdysozoa</taxon>
        <taxon>Arthropoda</taxon>
        <taxon>Chelicerata</taxon>
        <taxon>Arachnida</taxon>
        <taxon>Scorpiones</taxon>
        <taxon>Iurida</taxon>
        <taxon>Scorpionoidea</taxon>
        <taxon>Hemiscorpiidae</taxon>
        <taxon>Hadogenes</taxon>
    </lineage>
</organism>
<feature type="chain" id="PRO_5008548514" evidence="1">
    <location>
        <begin position="24"/>
        <end position="73"/>
    </location>
</feature>
<sequence>MKTLPVIFLCLLVLLAATPGIWSREEGEHEPSIVTDGNCLFSGGANEELTYCPHQRGTTEFKPKRRKSLLLCV</sequence>
<dbReference type="EMBL" id="KU643080">
    <property type="protein sequence ID" value="AOF40172.1"/>
    <property type="molecule type" value="mRNA"/>
</dbReference>
<protein>
    <submittedName>
        <fullName evidence="2">Venom peptide HtC2Tx4</fullName>
    </submittedName>
</protein>
<reference evidence="2" key="1">
    <citation type="journal article" date="2016" name="J. Proteomics">
        <title>Transcriptomic analysis of the venom glands from the scorpion Hadogenes troglodytes revealed unique and extremely high diversity of the venom peptides.</title>
        <authorList>
            <person name="Zhong J."/>
            <person name="Zeng X.C."/>
            <person name="Zeng X."/>
            <person name="Nie Y."/>
            <person name="Zhang L."/>
            <person name="Wu S."/>
            <person name="Bao A."/>
        </authorList>
    </citation>
    <scope>NUCLEOTIDE SEQUENCE</scope>
</reference>
<dbReference type="AlphaFoldDB" id="A0A1B3IIZ8"/>
<keyword evidence="1" id="KW-0732">Signal</keyword>
<evidence type="ECO:0000256" key="1">
    <source>
        <dbReference type="SAM" id="SignalP"/>
    </source>
</evidence>
<feature type="signal peptide" evidence="1">
    <location>
        <begin position="1"/>
        <end position="23"/>
    </location>
</feature>
<proteinExistence type="evidence at transcript level"/>
<evidence type="ECO:0000313" key="2">
    <source>
        <dbReference type="EMBL" id="AOF40172.1"/>
    </source>
</evidence>
<name>A0A1B3IIZ8_9SCOR</name>
<accession>A0A1B3IIZ8</accession>